<keyword evidence="5" id="KW-1185">Reference proteome</keyword>
<dbReference type="Gene3D" id="3.40.1490.10">
    <property type="entry name" value="Bit1"/>
    <property type="match status" value="1"/>
</dbReference>
<evidence type="ECO:0000313" key="5">
    <source>
        <dbReference type="Proteomes" id="UP001431783"/>
    </source>
</evidence>
<proteinExistence type="predicted"/>
<sequence>MGSIVQYVIVRSDLIKELRWPVGAIIAQACHAVTAVTHLYCDDEHMKKYLDDLDNMHKIVLEVSNEKSIELLHNELEENGIKHKLWIEQPENIPTCLVVKPYPKEDVQKFFKKFKLFKGQ</sequence>
<comment type="catalytic activity">
    <reaction evidence="3">
        <text>an N-acyl-L-alpha-aminoacyl-tRNA + H2O = an N-acyl-L-amino acid + a tRNA + H(+)</text>
        <dbReference type="Rhea" id="RHEA:54448"/>
        <dbReference type="Rhea" id="RHEA-COMP:10123"/>
        <dbReference type="Rhea" id="RHEA-COMP:13883"/>
        <dbReference type="ChEBI" id="CHEBI:15377"/>
        <dbReference type="ChEBI" id="CHEBI:15378"/>
        <dbReference type="ChEBI" id="CHEBI:59874"/>
        <dbReference type="ChEBI" id="CHEBI:78442"/>
        <dbReference type="ChEBI" id="CHEBI:138191"/>
        <dbReference type="EC" id="3.1.1.29"/>
    </reaction>
</comment>
<evidence type="ECO:0000256" key="1">
    <source>
        <dbReference type="ARBA" id="ARBA00013260"/>
    </source>
</evidence>
<dbReference type="Pfam" id="PF01981">
    <property type="entry name" value="PTH2"/>
    <property type="match status" value="1"/>
</dbReference>
<dbReference type="InterPro" id="IPR023476">
    <property type="entry name" value="Pep_tRNA_hydro_II_dom_sf"/>
</dbReference>
<dbReference type="InterPro" id="IPR002833">
    <property type="entry name" value="PTH2"/>
</dbReference>
<evidence type="ECO:0000256" key="3">
    <source>
        <dbReference type="ARBA" id="ARBA00048707"/>
    </source>
</evidence>
<accession>A0AAW1UXA2</accession>
<dbReference type="EC" id="3.1.1.29" evidence="1"/>
<dbReference type="PANTHER" id="PTHR46194:SF1">
    <property type="entry name" value="PEPTIDYL-TRNA HYDROLASE PTRHD1-RELATED"/>
    <property type="match status" value="1"/>
</dbReference>
<dbReference type="EMBL" id="JARQZJ010000093">
    <property type="protein sequence ID" value="KAK9884627.1"/>
    <property type="molecule type" value="Genomic_DNA"/>
</dbReference>
<name>A0AAW1UXA2_9CUCU</name>
<evidence type="ECO:0000313" key="4">
    <source>
        <dbReference type="EMBL" id="KAK9884627.1"/>
    </source>
</evidence>
<evidence type="ECO:0000256" key="2">
    <source>
        <dbReference type="ARBA" id="ARBA00022801"/>
    </source>
</evidence>
<comment type="caution">
    <text evidence="4">The sequence shown here is derived from an EMBL/GenBank/DDBJ whole genome shotgun (WGS) entry which is preliminary data.</text>
</comment>
<protein>
    <recommendedName>
        <fullName evidence="1">peptidyl-tRNA hydrolase</fullName>
        <ecNumber evidence="1">3.1.1.29</ecNumber>
    </recommendedName>
</protein>
<dbReference type="CDD" id="cd02429">
    <property type="entry name" value="PTH2_like"/>
    <property type="match status" value="1"/>
</dbReference>
<dbReference type="PANTHER" id="PTHR46194">
    <property type="entry name" value="PEPTIDYL-TRNA HYDROLASE PTRHD1-RELATED"/>
    <property type="match status" value="1"/>
</dbReference>
<gene>
    <name evidence="4" type="ORF">WA026_007467</name>
</gene>
<dbReference type="SUPFAM" id="SSF102462">
    <property type="entry name" value="Peptidyl-tRNA hydrolase II"/>
    <property type="match status" value="1"/>
</dbReference>
<dbReference type="GO" id="GO:0004045">
    <property type="term" value="F:peptidyl-tRNA hydrolase activity"/>
    <property type="evidence" value="ECO:0007669"/>
    <property type="project" value="UniProtKB-EC"/>
</dbReference>
<dbReference type="InterPro" id="IPR042237">
    <property type="entry name" value="PTRHD1"/>
</dbReference>
<organism evidence="4 5">
    <name type="scientific">Henosepilachna vigintioctopunctata</name>
    <dbReference type="NCBI Taxonomy" id="420089"/>
    <lineage>
        <taxon>Eukaryota</taxon>
        <taxon>Metazoa</taxon>
        <taxon>Ecdysozoa</taxon>
        <taxon>Arthropoda</taxon>
        <taxon>Hexapoda</taxon>
        <taxon>Insecta</taxon>
        <taxon>Pterygota</taxon>
        <taxon>Neoptera</taxon>
        <taxon>Endopterygota</taxon>
        <taxon>Coleoptera</taxon>
        <taxon>Polyphaga</taxon>
        <taxon>Cucujiformia</taxon>
        <taxon>Coccinelloidea</taxon>
        <taxon>Coccinellidae</taxon>
        <taxon>Epilachninae</taxon>
        <taxon>Epilachnini</taxon>
        <taxon>Henosepilachna</taxon>
    </lineage>
</organism>
<reference evidence="4 5" key="1">
    <citation type="submission" date="2023-03" db="EMBL/GenBank/DDBJ databases">
        <title>Genome insight into feeding habits of ladybird beetles.</title>
        <authorList>
            <person name="Li H.-S."/>
            <person name="Huang Y.-H."/>
            <person name="Pang H."/>
        </authorList>
    </citation>
    <scope>NUCLEOTIDE SEQUENCE [LARGE SCALE GENOMIC DNA]</scope>
    <source>
        <strain evidence="4">SYSU_2023b</strain>
        <tissue evidence="4">Whole body</tissue>
    </source>
</reference>
<keyword evidence="2" id="KW-0378">Hydrolase</keyword>
<dbReference type="Proteomes" id="UP001431783">
    <property type="component" value="Unassembled WGS sequence"/>
</dbReference>
<dbReference type="AlphaFoldDB" id="A0AAW1UXA2"/>